<feature type="compositionally biased region" description="Pro residues" evidence="4">
    <location>
        <begin position="146"/>
        <end position="157"/>
    </location>
</feature>
<dbReference type="PANTHER" id="PTHR40621:SF9">
    <property type="entry name" value="MEAB PROTEIN"/>
    <property type="match status" value="1"/>
</dbReference>
<protein>
    <recommendedName>
        <fullName evidence="5">BZIP domain-containing protein</fullName>
    </recommendedName>
</protein>
<dbReference type="RefSeq" id="XP_018187714.1">
    <property type="nucleotide sequence ID" value="XM_018329244.1"/>
</dbReference>
<dbReference type="InParanoid" id="A0A165GGI9"/>
<dbReference type="InterPro" id="IPR046347">
    <property type="entry name" value="bZIP_sf"/>
</dbReference>
<dbReference type="Pfam" id="PF00170">
    <property type="entry name" value="bZIP_1"/>
    <property type="match status" value="1"/>
</dbReference>
<organism evidence="6 7">
    <name type="scientific">Xylona heveae (strain CBS 132557 / TC161)</name>
    <dbReference type="NCBI Taxonomy" id="1328760"/>
    <lineage>
        <taxon>Eukaryota</taxon>
        <taxon>Fungi</taxon>
        <taxon>Dikarya</taxon>
        <taxon>Ascomycota</taxon>
        <taxon>Pezizomycotina</taxon>
        <taxon>Xylonomycetes</taxon>
        <taxon>Xylonales</taxon>
        <taxon>Xylonaceae</taxon>
        <taxon>Xylona</taxon>
    </lineage>
</organism>
<evidence type="ECO:0000256" key="3">
    <source>
        <dbReference type="SAM" id="Coils"/>
    </source>
</evidence>
<feature type="compositionally biased region" description="Polar residues" evidence="4">
    <location>
        <begin position="286"/>
        <end position="299"/>
    </location>
</feature>
<feature type="domain" description="BZIP" evidence="5">
    <location>
        <begin position="62"/>
        <end position="76"/>
    </location>
</feature>
<feature type="compositionally biased region" description="Gly residues" evidence="4">
    <location>
        <begin position="275"/>
        <end position="284"/>
    </location>
</feature>
<feature type="region of interest" description="Disordered" evidence="4">
    <location>
        <begin position="138"/>
        <end position="157"/>
    </location>
</feature>
<dbReference type="GeneID" id="28894381"/>
<keyword evidence="3" id="KW-0175">Coiled coil</keyword>
<dbReference type="InterPro" id="IPR004827">
    <property type="entry name" value="bZIP"/>
</dbReference>
<evidence type="ECO:0000256" key="2">
    <source>
        <dbReference type="ARBA" id="ARBA00023242"/>
    </source>
</evidence>
<feature type="region of interest" description="Disordered" evidence="4">
    <location>
        <begin position="1"/>
        <end position="70"/>
    </location>
</feature>
<dbReference type="Proteomes" id="UP000076632">
    <property type="component" value="Unassembled WGS sequence"/>
</dbReference>
<dbReference type="EMBL" id="KV407459">
    <property type="protein sequence ID" value="KZF22159.1"/>
    <property type="molecule type" value="Genomic_DNA"/>
</dbReference>
<accession>A0A165GGI9</accession>
<proteinExistence type="predicted"/>
<dbReference type="STRING" id="1328760.A0A165GGI9"/>
<feature type="compositionally biased region" description="Polar residues" evidence="4">
    <location>
        <begin position="193"/>
        <end position="216"/>
    </location>
</feature>
<reference evidence="6 7" key="1">
    <citation type="journal article" date="2016" name="Fungal Biol.">
        <title>The genome of Xylona heveae provides a window into fungal endophytism.</title>
        <authorList>
            <person name="Gazis R."/>
            <person name="Kuo A."/>
            <person name="Riley R."/>
            <person name="LaButti K."/>
            <person name="Lipzen A."/>
            <person name="Lin J."/>
            <person name="Amirebrahimi M."/>
            <person name="Hesse C.N."/>
            <person name="Spatafora J.W."/>
            <person name="Henrissat B."/>
            <person name="Hainaut M."/>
            <person name="Grigoriev I.V."/>
            <person name="Hibbett D.S."/>
        </authorList>
    </citation>
    <scope>NUCLEOTIDE SEQUENCE [LARGE SCALE GENOMIC DNA]</scope>
    <source>
        <strain evidence="6 7">TC161</strain>
    </source>
</reference>
<dbReference type="InterPro" id="IPR050936">
    <property type="entry name" value="AP-1-like"/>
</dbReference>
<evidence type="ECO:0000256" key="4">
    <source>
        <dbReference type="SAM" id="MobiDB-lite"/>
    </source>
</evidence>
<dbReference type="PROSITE" id="PS00036">
    <property type="entry name" value="BZIP_BASIC"/>
    <property type="match status" value="1"/>
</dbReference>
<dbReference type="OrthoDB" id="2285533at2759"/>
<dbReference type="AlphaFoldDB" id="A0A165GGI9"/>
<keyword evidence="7" id="KW-1185">Reference proteome</keyword>
<comment type="subcellular location">
    <subcellularLocation>
        <location evidence="1">Nucleus</location>
    </subcellularLocation>
</comment>
<dbReference type="GO" id="GO:0001228">
    <property type="term" value="F:DNA-binding transcription activator activity, RNA polymerase II-specific"/>
    <property type="evidence" value="ECO:0007669"/>
    <property type="project" value="TreeGrafter"/>
</dbReference>
<feature type="region of interest" description="Disordered" evidence="4">
    <location>
        <begin position="166"/>
        <end position="387"/>
    </location>
</feature>
<feature type="coiled-coil region" evidence="3">
    <location>
        <begin position="81"/>
        <end position="108"/>
    </location>
</feature>
<evidence type="ECO:0000313" key="7">
    <source>
        <dbReference type="Proteomes" id="UP000076632"/>
    </source>
</evidence>
<dbReference type="Gene3D" id="1.20.5.170">
    <property type="match status" value="1"/>
</dbReference>
<evidence type="ECO:0000259" key="5">
    <source>
        <dbReference type="PROSITE" id="PS00036"/>
    </source>
</evidence>
<gene>
    <name evidence="6" type="ORF">L228DRAFT_147491</name>
</gene>
<name>A0A165GGI9_XYLHT</name>
<feature type="compositionally biased region" description="Polar residues" evidence="4">
    <location>
        <begin position="356"/>
        <end position="372"/>
    </location>
</feature>
<dbReference type="PANTHER" id="PTHR40621">
    <property type="entry name" value="TRANSCRIPTION FACTOR KAPC-RELATED"/>
    <property type="match status" value="1"/>
</dbReference>
<keyword evidence="2" id="KW-0539">Nucleus</keyword>
<dbReference type="GO" id="GO:0000976">
    <property type="term" value="F:transcription cis-regulatory region binding"/>
    <property type="evidence" value="ECO:0007669"/>
    <property type="project" value="InterPro"/>
</dbReference>
<feature type="compositionally biased region" description="Acidic residues" evidence="4">
    <location>
        <begin position="302"/>
        <end position="318"/>
    </location>
</feature>
<dbReference type="GO" id="GO:0090575">
    <property type="term" value="C:RNA polymerase II transcription regulator complex"/>
    <property type="evidence" value="ECO:0007669"/>
    <property type="project" value="TreeGrafter"/>
</dbReference>
<dbReference type="SMART" id="SM00338">
    <property type="entry name" value="BRLZ"/>
    <property type="match status" value="1"/>
</dbReference>
<sequence>MEDRISPETAPLTKEESLREDYSTSITSTPEPDQELFAQDNAAQVQKRKGGRKPIYATSEERKQRNRQAQAAFRERRTEYIKQLETTIKRHEEALQTLRQSHRNAADECLMLRYKNSLLERILLEKGIDVQAELRAQTGSPHLGHPRPPSATQPPPIQRAIMNRHHQVHRSMPRMDPANPYPPPHADGLMPSHSPQLQPTPSSHNSSPVTNASVDTTPREGVTPPGSDLATSQQQQQQQHPQLPPHKGVKRSYSALQAYPPSSGPSQMGPATGRPGSGLPGAVGGPSSNYYPSPFQNHIDQLEQEYDAQADMVDEQDEGESRSSLGPGPGPFPHHYAHAPPPHQQQMPPGMHPQARPQSHPSAQPHPVSQSEAAGPVFGAVNQLFDPFDPSLDADPFGLSASMHFPSQFSFETSSMR</sequence>
<evidence type="ECO:0000313" key="6">
    <source>
        <dbReference type="EMBL" id="KZF22159.1"/>
    </source>
</evidence>
<evidence type="ECO:0000256" key="1">
    <source>
        <dbReference type="ARBA" id="ARBA00004123"/>
    </source>
</evidence>
<dbReference type="CDD" id="cd14688">
    <property type="entry name" value="bZIP_YAP"/>
    <property type="match status" value="1"/>
</dbReference>
<dbReference type="OMA" id="LDTDPFG"/>
<dbReference type="SUPFAM" id="SSF57959">
    <property type="entry name" value="Leucine zipper domain"/>
    <property type="match status" value="1"/>
</dbReference>
<feature type="compositionally biased region" description="Low complexity" evidence="4">
    <location>
        <begin position="344"/>
        <end position="355"/>
    </location>
</feature>
<feature type="compositionally biased region" description="Basic and acidic residues" evidence="4">
    <location>
        <begin position="13"/>
        <end position="22"/>
    </location>
</feature>